<reference evidence="3 4" key="1">
    <citation type="journal article" date="2016" name="Nat. Commun.">
        <title>Thousands of microbial genomes shed light on interconnected biogeochemical processes in an aquifer system.</title>
        <authorList>
            <person name="Anantharaman K."/>
            <person name="Brown C.T."/>
            <person name="Hug L.A."/>
            <person name="Sharon I."/>
            <person name="Castelle C.J."/>
            <person name="Probst A.J."/>
            <person name="Thomas B.C."/>
            <person name="Singh A."/>
            <person name="Wilkins M.J."/>
            <person name="Karaoz U."/>
            <person name="Brodie E.L."/>
            <person name="Williams K.H."/>
            <person name="Hubbard S.S."/>
            <person name="Banfield J.F."/>
        </authorList>
    </citation>
    <scope>NUCLEOTIDE SEQUENCE [LARGE SCALE GENOMIC DNA]</scope>
</reference>
<dbReference type="Proteomes" id="UP000176282">
    <property type="component" value="Unassembled WGS sequence"/>
</dbReference>
<dbReference type="AlphaFoldDB" id="A0A1F6MAL1"/>
<dbReference type="InterPro" id="IPR050190">
    <property type="entry name" value="UPF0213_domain"/>
</dbReference>
<evidence type="ECO:0000256" key="1">
    <source>
        <dbReference type="ARBA" id="ARBA00007435"/>
    </source>
</evidence>
<dbReference type="EMBL" id="MFQB01000011">
    <property type="protein sequence ID" value="OGH68608.1"/>
    <property type="molecule type" value="Genomic_DNA"/>
</dbReference>
<evidence type="ECO:0000313" key="3">
    <source>
        <dbReference type="EMBL" id="OGH68608.1"/>
    </source>
</evidence>
<dbReference type="InterPro" id="IPR000305">
    <property type="entry name" value="GIY-YIG_endonuc"/>
</dbReference>
<gene>
    <name evidence="3" type="ORF">A3J66_01135</name>
</gene>
<sequence>MKKFEAKGKKFYNVYLLECADGTLYTGSTNNLKKRLRMHNTPASGAKYTRSRRPVKLVFSEGGLAFGQARSREAEIKRMTRKQKLDLLQRK</sequence>
<feature type="domain" description="GIY-YIG" evidence="2">
    <location>
        <begin position="10"/>
        <end position="87"/>
    </location>
</feature>
<organism evidence="3 4">
    <name type="scientific">Candidatus Magasanikbacteria bacterium RIFCSPHIGHO2_02_FULL_47_14</name>
    <dbReference type="NCBI Taxonomy" id="1798680"/>
    <lineage>
        <taxon>Bacteria</taxon>
        <taxon>Candidatus Magasanikiibacteriota</taxon>
    </lineage>
</organism>
<protein>
    <recommendedName>
        <fullName evidence="2">GIY-YIG domain-containing protein</fullName>
    </recommendedName>
</protein>
<dbReference type="SUPFAM" id="SSF82771">
    <property type="entry name" value="GIY-YIG endonuclease"/>
    <property type="match status" value="1"/>
</dbReference>
<accession>A0A1F6MAL1</accession>
<dbReference type="Pfam" id="PF01541">
    <property type="entry name" value="GIY-YIG"/>
    <property type="match status" value="1"/>
</dbReference>
<evidence type="ECO:0000313" key="4">
    <source>
        <dbReference type="Proteomes" id="UP000176282"/>
    </source>
</evidence>
<dbReference type="Gene3D" id="3.40.1440.10">
    <property type="entry name" value="GIY-YIG endonuclease"/>
    <property type="match status" value="1"/>
</dbReference>
<dbReference type="PROSITE" id="PS50164">
    <property type="entry name" value="GIY_YIG"/>
    <property type="match status" value="1"/>
</dbReference>
<dbReference type="STRING" id="1798680.A3J66_01135"/>
<dbReference type="InterPro" id="IPR035901">
    <property type="entry name" value="GIY-YIG_endonuc_sf"/>
</dbReference>
<evidence type="ECO:0000259" key="2">
    <source>
        <dbReference type="PROSITE" id="PS50164"/>
    </source>
</evidence>
<name>A0A1F6MAL1_9BACT</name>
<comment type="similarity">
    <text evidence="1">Belongs to the UPF0213 family.</text>
</comment>
<dbReference type="PANTHER" id="PTHR34477:SF1">
    <property type="entry name" value="UPF0213 PROTEIN YHBQ"/>
    <property type="match status" value="1"/>
</dbReference>
<dbReference type="PANTHER" id="PTHR34477">
    <property type="entry name" value="UPF0213 PROTEIN YHBQ"/>
    <property type="match status" value="1"/>
</dbReference>
<comment type="caution">
    <text evidence="3">The sequence shown here is derived from an EMBL/GenBank/DDBJ whole genome shotgun (WGS) entry which is preliminary data.</text>
</comment>
<dbReference type="CDD" id="cd10456">
    <property type="entry name" value="GIY-YIG_UPF0213"/>
    <property type="match status" value="1"/>
</dbReference>
<proteinExistence type="inferred from homology"/>